<keyword evidence="9" id="KW-1185">Reference proteome</keyword>
<accession>A0A380MVQ3</accession>
<evidence type="ECO:0000313" key="9">
    <source>
        <dbReference type="Proteomes" id="UP000254575"/>
    </source>
</evidence>
<name>A0A380MVQ3_9GAMM</name>
<keyword evidence="3 7" id="KW-0812">Transmembrane</keyword>
<dbReference type="NCBIfam" id="TIGR00765">
    <property type="entry name" value="yihY_not_rbn"/>
    <property type="match status" value="1"/>
</dbReference>
<keyword evidence="2" id="KW-1003">Cell membrane</keyword>
<dbReference type="RefSeq" id="WP_115218351.1">
    <property type="nucleotide sequence ID" value="NZ_UHIA01000004.1"/>
</dbReference>
<comment type="subcellular location">
    <subcellularLocation>
        <location evidence="1">Cell membrane</location>
        <topology evidence="1">Multi-pass membrane protein</topology>
    </subcellularLocation>
</comment>
<dbReference type="EMBL" id="UHIA01000004">
    <property type="protein sequence ID" value="SUO96659.1"/>
    <property type="molecule type" value="Genomic_DNA"/>
</dbReference>
<proteinExistence type="predicted"/>
<feature type="transmembrane region" description="Helical" evidence="7">
    <location>
        <begin position="147"/>
        <end position="169"/>
    </location>
</feature>
<dbReference type="Pfam" id="PF03631">
    <property type="entry name" value="Virul_fac_BrkB"/>
    <property type="match status" value="1"/>
</dbReference>
<dbReference type="GO" id="GO:0005886">
    <property type="term" value="C:plasma membrane"/>
    <property type="evidence" value="ECO:0007669"/>
    <property type="project" value="UniProtKB-SubCell"/>
</dbReference>
<feature type="region of interest" description="Disordered" evidence="6">
    <location>
        <begin position="410"/>
        <end position="444"/>
    </location>
</feature>
<evidence type="ECO:0000256" key="6">
    <source>
        <dbReference type="SAM" id="MobiDB-lite"/>
    </source>
</evidence>
<dbReference type="PANTHER" id="PTHR30213:SF0">
    <property type="entry name" value="UPF0761 MEMBRANE PROTEIN YIHY"/>
    <property type="match status" value="1"/>
</dbReference>
<feature type="compositionally biased region" description="Basic and acidic residues" evidence="6">
    <location>
        <begin position="419"/>
        <end position="444"/>
    </location>
</feature>
<evidence type="ECO:0000256" key="5">
    <source>
        <dbReference type="ARBA" id="ARBA00023136"/>
    </source>
</evidence>
<evidence type="ECO:0000256" key="1">
    <source>
        <dbReference type="ARBA" id="ARBA00004651"/>
    </source>
</evidence>
<protein>
    <submittedName>
        <fullName evidence="8">Ribonuclease BN/uncharacterized domain fusion protein</fullName>
    </submittedName>
</protein>
<dbReference type="AlphaFoldDB" id="A0A380MVQ3"/>
<evidence type="ECO:0000313" key="8">
    <source>
        <dbReference type="EMBL" id="SUO96659.1"/>
    </source>
</evidence>
<reference evidence="8 9" key="1">
    <citation type="submission" date="2018-06" db="EMBL/GenBank/DDBJ databases">
        <authorList>
            <consortium name="Pathogen Informatics"/>
            <person name="Doyle S."/>
        </authorList>
    </citation>
    <scope>NUCLEOTIDE SEQUENCE [LARGE SCALE GENOMIC DNA]</scope>
    <source>
        <strain evidence="8 9">NCTC10717</strain>
    </source>
</reference>
<organism evidence="8 9">
    <name type="scientific">Suttonella indologenes</name>
    <dbReference type="NCBI Taxonomy" id="13276"/>
    <lineage>
        <taxon>Bacteria</taxon>
        <taxon>Pseudomonadati</taxon>
        <taxon>Pseudomonadota</taxon>
        <taxon>Gammaproteobacteria</taxon>
        <taxon>Cardiobacteriales</taxon>
        <taxon>Cardiobacteriaceae</taxon>
        <taxon>Suttonella</taxon>
    </lineage>
</organism>
<dbReference type="Proteomes" id="UP000254575">
    <property type="component" value="Unassembled WGS sequence"/>
</dbReference>
<feature type="transmembrane region" description="Helical" evidence="7">
    <location>
        <begin position="253"/>
        <end position="276"/>
    </location>
</feature>
<evidence type="ECO:0000256" key="4">
    <source>
        <dbReference type="ARBA" id="ARBA00022989"/>
    </source>
</evidence>
<dbReference type="InterPro" id="IPR017039">
    <property type="entry name" value="Virul_fac_BrkB"/>
</dbReference>
<feature type="transmembrane region" description="Helical" evidence="7">
    <location>
        <begin position="222"/>
        <end position="247"/>
    </location>
</feature>
<sequence>MLSIQALWEKLWNNRGPRSWRWAKFLPFAIFRAYMKENIAKDAQSLVYVTLLTLVPLLAVAFALLQGFGLRGVIEPWLEDLFSPMGAAGAEVVSYLMEFVSNTSAGNLGIIGVIFLFFSVLNISQSIEQALHDIWRVENARSLRARLMGYFTTLLLAPLLISAIMTMMLGMKDASWLQPFLHIPGMSGLFKLLTGFLPITMVFVLIAGVYSWIPNCKVSWKAAFTGSAFFLLLWYPVSKIFSIFIAGSTNYSVIYSSFASVIILLFWLQFLWLIFLMGAKVASLVQIPSLLSPYNENQWYADEQMKLGLMLYAITQNRYKHNQSAPDMAFFNRCTGSTPYKIRLILDRLIQAKLISEVSGEPPRYMPSKPAEQYRLSELYHALAAPKGTFPEFSGAYQQLEQDFLSRLEQSMPNDDDENPIKRDEAEEYRSRRQAREAARAQKAAEREAYFAAKRAAKAEKKAQGKKPWWRWEK</sequence>
<feature type="transmembrane region" description="Helical" evidence="7">
    <location>
        <begin position="105"/>
        <end position="127"/>
    </location>
</feature>
<keyword evidence="5 7" id="KW-0472">Membrane</keyword>
<evidence type="ECO:0000256" key="2">
    <source>
        <dbReference type="ARBA" id="ARBA00022475"/>
    </source>
</evidence>
<dbReference type="OrthoDB" id="9808671at2"/>
<gene>
    <name evidence="8" type="primary">yihY</name>
    <name evidence="8" type="ORF">NCTC10717_01098</name>
</gene>
<feature type="transmembrane region" description="Helical" evidence="7">
    <location>
        <begin position="47"/>
        <end position="68"/>
    </location>
</feature>
<dbReference type="PANTHER" id="PTHR30213">
    <property type="entry name" value="INNER MEMBRANE PROTEIN YHJD"/>
    <property type="match status" value="1"/>
</dbReference>
<evidence type="ECO:0000256" key="3">
    <source>
        <dbReference type="ARBA" id="ARBA00022692"/>
    </source>
</evidence>
<feature type="transmembrane region" description="Helical" evidence="7">
    <location>
        <begin position="189"/>
        <end position="210"/>
    </location>
</feature>
<keyword evidence="4 7" id="KW-1133">Transmembrane helix</keyword>
<evidence type="ECO:0000256" key="7">
    <source>
        <dbReference type="SAM" id="Phobius"/>
    </source>
</evidence>